<keyword evidence="2" id="KW-1185">Reference proteome</keyword>
<reference evidence="1 2" key="1">
    <citation type="submission" date="2019-10" db="EMBL/GenBank/DDBJ databases">
        <authorList>
            <person name="Palmer J.M."/>
        </authorList>
    </citation>
    <scope>NUCLEOTIDE SEQUENCE [LARGE SCALE GENOMIC DNA]</scope>
    <source>
        <strain evidence="1 2">TWF730</strain>
    </source>
</reference>
<evidence type="ECO:0000313" key="2">
    <source>
        <dbReference type="Proteomes" id="UP001373714"/>
    </source>
</evidence>
<gene>
    <name evidence="1" type="ORF">TWF730_000425</name>
</gene>
<protein>
    <submittedName>
        <fullName evidence="1">Uncharacterized protein</fullName>
    </submittedName>
</protein>
<accession>A0AAV9VMT4</accession>
<evidence type="ECO:0000313" key="1">
    <source>
        <dbReference type="EMBL" id="KAK6362976.1"/>
    </source>
</evidence>
<name>A0AAV9VMT4_9PEZI</name>
<sequence>MLWNKDQTDPSIRITIFSSQQIRYPAFNKFKYCGPTRKSDDLGGGDTRRLIDLDYNELTTRFIRYPGTDICLATVEFLDITPLVESLNLGVPPGKLLPCGRARILIREEYNQLKQSLQKQQLRYQFRDHESVQKTIPVYRPSEREHLVVHGHAGLGKSCFLSYILVERLLKGLVTVFVHSTGSHVIFAPEGAFYIPNIRDIDSAGASLRQYYSDGSVWYLSETEPDGYVGLESQTDWMIVQMYTSGDTSSGGWQKQHSIPGAFVSPWPWVDICALALFYLNPDGMYRLYRLFDIYGPIPKVLLDDFQPLQWDYGVYYQDIMDDRIEAQARLLVWRDPSGFMFANHQYPDEIARKDFPDLVIFGTKLIKDKVFPVKQFKTAYIVRLIMMLVGDEFKKACLDLFLKEDEDGDSGSHVDDKLAPSYGWIYAELLHFINISRTCFVELTIVRVAGWRKDPMIVHIAPCTEGELKFRDVGHLKPYLMDRQDEQRCDPKKMNRYMRQACANSDGIDALYIDSIGGRIWVFNMAVGRGGAIFAESLEWLFWHLPKEVQDMEWGIIHCDPDKKRDCNGLTLIENMGAGPRLDFWRSTERWYVLDRRTIEGAIQ</sequence>
<dbReference type="EMBL" id="JAVHNS010000001">
    <property type="protein sequence ID" value="KAK6362976.1"/>
    <property type="molecule type" value="Genomic_DNA"/>
</dbReference>
<proteinExistence type="predicted"/>
<dbReference type="AlphaFoldDB" id="A0AAV9VMT4"/>
<comment type="caution">
    <text evidence="1">The sequence shown here is derived from an EMBL/GenBank/DDBJ whole genome shotgun (WGS) entry which is preliminary data.</text>
</comment>
<dbReference type="Proteomes" id="UP001373714">
    <property type="component" value="Unassembled WGS sequence"/>
</dbReference>
<organism evidence="1 2">
    <name type="scientific">Orbilia blumenaviensis</name>
    <dbReference type="NCBI Taxonomy" id="1796055"/>
    <lineage>
        <taxon>Eukaryota</taxon>
        <taxon>Fungi</taxon>
        <taxon>Dikarya</taxon>
        <taxon>Ascomycota</taxon>
        <taxon>Pezizomycotina</taxon>
        <taxon>Orbiliomycetes</taxon>
        <taxon>Orbiliales</taxon>
        <taxon>Orbiliaceae</taxon>
        <taxon>Orbilia</taxon>
    </lineage>
</organism>